<evidence type="ECO:0000256" key="1">
    <source>
        <dbReference type="SAM" id="MobiDB-lite"/>
    </source>
</evidence>
<feature type="compositionally biased region" description="Polar residues" evidence="1">
    <location>
        <begin position="440"/>
        <end position="456"/>
    </location>
</feature>
<feature type="region of interest" description="Disordered" evidence="1">
    <location>
        <begin position="48"/>
        <end position="73"/>
    </location>
</feature>
<feature type="compositionally biased region" description="Polar residues" evidence="1">
    <location>
        <begin position="645"/>
        <end position="660"/>
    </location>
</feature>
<keyword evidence="3" id="KW-1185">Reference proteome</keyword>
<feature type="compositionally biased region" description="Low complexity" evidence="1">
    <location>
        <begin position="775"/>
        <end position="811"/>
    </location>
</feature>
<proteinExistence type="predicted"/>
<accession>A0A9P8IH91</accession>
<dbReference type="Proteomes" id="UP000698800">
    <property type="component" value="Unassembled WGS sequence"/>
</dbReference>
<feature type="region of interest" description="Disordered" evidence="1">
    <location>
        <begin position="409"/>
        <end position="456"/>
    </location>
</feature>
<sequence>MLLQALLAQDATSGNVAFGNMGATAHQSTACPNLGGDVSARGTVRVRDDDHDSIDDRPVKRPRVSEGTVGTAGASTMAKTNGLAKKRGCGSLLIEVGCDGSVEPQLKSSTTGANLLEADSLFRNPDSQNSFQFAPGVQTSDVAGAEFDVRESDRVLGLGNGMSEDVWAGAISANDLPLLGRFEAQTQQPFWPSEDPFVRDDTCAPAEIDRMANARSKTVRRSASSASSATTSGSGYSPFHTFSIRPTSASQTMPARSTPSPRDQLSCLNVQANTSFSLAAFHTPIPASTPGCASGYPFNTGNGNFALEPARNQSSQNVQPLPTEIRARQSLEQSAGRHVLPSPSTPLAQNFHVATSRALVPSSDSETVSSSLDHSGYPSLDFVTLNSSPLHRRDPGEHPRELNEAPAALSPLRHSNQPILNPSINGYPAPLPTPPWSGQPAPSSANGPSPLSNLPFSHTDMPAAIAPTPYSSTGDCVPSPGPSTPCYNQGRQPQLHQLRAMYNILYGQLNASMVELRRCKASNCELGKLTSSLEKQIDKEKTKSRTYQAERDKYRTECANWAGVVPGIGVSLGATVKSQLAQRAEQVEVAVAEKGNAINALRSAGDKIQRLYAQLEVKDREIERLRLALARTNNCHGDFVYGSASEANSGAPTGITSAENRSAREGDIYPGGHLTRPDSGQNATVSHPPAASNSRPAGPASTPSRPPSRGVTSPSASLFLPGGSQNVTNSYPSVTRLILPGDASLALPDGGKSGATAAHHPADQGQLPGKGGIRSSGSSAPANSSQIATPPAAPPTMVASPPTATSQPTAKPLRRAAKPRRAAAPTFGAVSTITLSQPAPKTNNRQQKRAQTTRQQPAHAIQRPQPPVVIDLTSSSTSPPLSPTNPTKRKREYSWLPKKAPKPAPYPSARRLSRESTAASKPPSVVGDSSAAPTPGGDDGSLEAELERELMGSGEGQQEGRRQDEEEGWAEFEADLERSLMECDDGEERVERREEENVELPSDPLDDGEGLERRERDKSVDSLFDE</sequence>
<feature type="compositionally biased region" description="Acidic residues" evidence="1">
    <location>
        <begin position="965"/>
        <end position="974"/>
    </location>
</feature>
<feature type="compositionally biased region" description="Low complexity" evidence="1">
    <location>
        <begin position="362"/>
        <end position="375"/>
    </location>
</feature>
<feature type="compositionally biased region" description="Polar residues" evidence="1">
    <location>
        <begin position="244"/>
        <end position="264"/>
    </location>
</feature>
<comment type="caution">
    <text evidence="2">The sequence shown here is derived from an EMBL/GenBank/DDBJ whole genome shotgun (WGS) entry which is preliminary data.</text>
</comment>
<feature type="compositionally biased region" description="Polar residues" evidence="1">
    <location>
        <begin position="678"/>
        <end position="695"/>
    </location>
</feature>
<feature type="compositionally biased region" description="Basic and acidic residues" evidence="1">
    <location>
        <begin position="48"/>
        <end position="59"/>
    </location>
</feature>
<dbReference type="EMBL" id="JAGHQL010000015">
    <property type="protein sequence ID" value="KAH0544718.1"/>
    <property type="molecule type" value="Genomic_DNA"/>
</dbReference>
<feature type="compositionally biased region" description="Polar residues" evidence="1">
    <location>
        <begin position="829"/>
        <end position="841"/>
    </location>
</feature>
<evidence type="ECO:0000313" key="3">
    <source>
        <dbReference type="Proteomes" id="UP000698800"/>
    </source>
</evidence>
<feature type="compositionally biased region" description="Basic and acidic residues" evidence="1">
    <location>
        <begin position="1010"/>
        <end position="1020"/>
    </location>
</feature>
<name>A0A9P8IH91_9PEZI</name>
<gene>
    <name evidence="2" type="ORF">FGG08_001223</name>
</gene>
<feature type="region of interest" description="Disordered" evidence="1">
    <location>
        <begin position="358"/>
        <end position="378"/>
    </location>
</feature>
<feature type="compositionally biased region" description="Polar residues" evidence="1">
    <location>
        <begin position="413"/>
        <end position="424"/>
    </location>
</feature>
<feature type="compositionally biased region" description="Low complexity" evidence="1">
    <location>
        <begin position="221"/>
        <end position="234"/>
    </location>
</feature>
<feature type="region of interest" description="Disordered" evidence="1">
    <location>
        <begin position="749"/>
        <end position="1026"/>
    </location>
</feature>
<reference evidence="2" key="1">
    <citation type="submission" date="2021-03" db="EMBL/GenBank/DDBJ databases">
        <title>Comparative genomics and phylogenomic investigation of the class Geoglossomycetes provide insights into ecological specialization and systematics.</title>
        <authorList>
            <person name="Melie T."/>
            <person name="Pirro S."/>
            <person name="Miller A.N."/>
            <person name="Quandt A."/>
        </authorList>
    </citation>
    <scope>NUCLEOTIDE SEQUENCE</scope>
    <source>
        <strain evidence="2">GBOQ0MN5Z8</strain>
    </source>
</reference>
<evidence type="ECO:0000313" key="2">
    <source>
        <dbReference type="EMBL" id="KAH0544718.1"/>
    </source>
</evidence>
<protein>
    <submittedName>
        <fullName evidence="2">Uncharacterized protein</fullName>
    </submittedName>
</protein>
<feature type="region of interest" description="Disordered" evidence="1">
    <location>
        <begin position="213"/>
        <end position="264"/>
    </location>
</feature>
<dbReference type="AlphaFoldDB" id="A0A9P8IH91"/>
<organism evidence="2 3">
    <name type="scientific">Glutinoglossum americanum</name>
    <dbReference type="NCBI Taxonomy" id="1670608"/>
    <lineage>
        <taxon>Eukaryota</taxon>
        <taxon>Fungi</taxon>
        <taxon>Dikarya</taxon>
        <taxon>Ascomycota</taxon>
        <taxon>Pezizomycotina</taxon>
        <taxon>Geoglossomycetes</taxon>
        <taxon>Geoglossales</taxon>
        <taxon>Geoglossaceae</taxon>
        <taxon>Glutinoglossum</taxon>
    </lineage>
</organism>
<feature type="compositionally biased region" description="Basic residues" evidence="1">
    <location>
        <begin position="812"/>
        <end position="821"/>
    </location>
</feature>
<feature type="compositionally biased region" description="Low complexity" evidence="1">
    <location>
        <begin position="842"/>
        <end position="856"/>
    </location>
</feature>
<feature type="region of interest" description="Disordered" evidence="1">
    <location>
        <begin position="642"/>
        <end position="725"/>
    </location>
</feature>